<evidence type="ECO:0000313" key="3">
    <source>
        <dbReference type="EMBL" id="EMS66538.1"/>
    </source>
</evidence>
<reference evidence="3" key="1">
    <citation type="journal article" date="2013" name="Nature">
        <title>Draft genome of the wheat A-genome progenitor Triticum urartu.</title>
        <authorList>
            <person name="Ling H.Q."/>
            <person name="Zhao S."/>
            <person name="Liu D."/>
            <person name="Wang J."/>
            <person name="Sun H."/>
            <person name="Zhang C."/>
            <person name="Fan H."/>
            <person name="Li D."/>
            <person name="Dong L."/>
            <person name="Tao Y."/>
            <person name="Gao C."/>
            <person name="Wu H."/>
            <person name="Li Y."/>
            <person name="Cui Y."/>
            <person name="Guo X."/>
            <person name="Zheng S."/>
            <person name="Wang B."/>
            <person name="Yu K."/>
            <person name="Liang Q."/>
            <person name="Yang W."/>
            <person name="Lou X."/>
            <person name="Chen J."/>
            <person name="Feng M."/>
            <person name="Jian J."/>
            <person name="Zhang X."/>
            <person name="Luo G."/>
            <person name="Jiang Y."/>
            <person name="Liu J."/>
            <person name="Wang Z."/>
            <person name="Sha Y."/>
            <person name="Zhang B."/>
            <person name="Wu H."/>
            <person name="Tang D."/>
            <person name="Shen Q."/>
            <person name="Xue P."/>
            <person name="Zou S."/>
            <person name="Wang X."/>
            <person name="Liu X."/>
            <person name="Wang F."/>
            <person name="Yang Y."/>
            <person name="An X."/>
            <person name="Dong Z."/>
            <person name="Zhang K."/>
            <person name="Zhang X."/>
            <person name="Luo M.C."/>
            <person name="Dvorak J."/>
            <person name="Tong Y."/>
            <person name="Wang J."/>
            <person name="Yang H."/>
            <person name="Li Z."/>
            <person name="Wang D."/>
            <person name="Zhang A."/>
            <person name="Wang J."/>
        </authorList>
    </citation>
    <scope>NUCLEOTIDE SEQUENCE</scope>
</reference>
<dbReference type="EMBL" id="KD030521">
    <property type="protein sequence ID" value="EMS66538.1"/>
    <property type="molecule type" value="Genomic_DNA"/>
</dbReference>
<evidence type="ECO:0008006" key="4">
    <source>
        <dbReference type="Google" id="ProtNLM"/>
    </source>
</evidence>
<keyword evidence="2" id="KW-0732">Signal</keyword>
<evidence type="ECO:0000256" key="1">
    <source>
        <dbReference type="SAM" id="MobiDB-lite"/>
    </source>
</evidence>
<dbReference type="OMA" id="SERHNAW"/>
<protein>
    <recommendedName>
        <fullName evidence="4">Secreted protein</fullName>
    </recommendedName>
</protein>
<dbReference type="AlphaFoldDB" id="M7ZTN6"/>
<gene>
    <name evidence="3" type="ORF">TRIUR3_08178</name>
</gene>
<proteinExistence type="predicted"/>
<feature type="chain" id="PRO_5009706219" description="Secreted protein" evidence="2">
    <location>
        <begin position="24"/>
        <end position="103"/>
    </location>
</feature>
<feature type="signal peptide" evidence="2">
    <location>
        <begin position="1"/>
        <end position="23"/>
    </location>
</feature>
<name>M7ZTN6_TRIUA</name>
<organism evidence="3">
    <name type="scientific">Triticum urartu</name>
    <name type="common">Red wild einkorn</name>
    <name type="synonym">Crithodium urartu</name>
    <dbReference type="NCBI Taxonomy" id="4572"/>
    <lineage>
        <taxon>Eukaryota</taxon>
        <taxon>Viridiplantae</taxon>
        <taxon>Streptophyta</taxon>
        <taxon>Embryophyta</taxon>
        <taxon>Tracheophyta</taxon>
        <taxon>Spermatophyta</taxon>
        <taxon>Magnoliopsida</taxon>
        <taxon>Liliopsida</taxon>
        <taxon>Poales</taxon>
        <taxon>Poaceae</taxon>
        <taxon>BOP clade</taxon>
        <taxon>Pooideae</taxon>
        <taxon>Triticodae</taxon>
        <taxon>Triticeae</taxon>
        <taxon>Triticinae</taxon>
        <taxon>Triticum</taxon>
    </lineage>
</organism>
<feature type="region of interest" description="Disordered" evidence="1">
    <location>
        <begin position="31"/>
        <end position="103"/>
    </location>
</feature>
<sequence length="103" mass="10873">MAPHVSPLRLAVVVLLLLVLICGRRPCCGASAMPVPVHTDRSGRARRGHHRGSTVGAGVWRTPGLSPRGTRVTPSGPSERHNAWTDASDPDGRSQSPEARASP</sequence>
<evidence type="ECO:0000256" key="2">
    <source>
        <dbReference type="SAM" id="SignalP"/>
    </source>
</evidence>
<accession>M7ZTN6</accession>